<dbReference type="SUPFAM" id="SSF52374">
    <property type="entry name" value="Nucleotidylyl transferase"/>
    <property type="match status" value="1"/>
</dbReference>
<evidence type="ECO:0000256" key="10">
    <source>
        <dbReference type="ARBA" id="ARBA00049929"/>
    </source>
</evidence>
<keyword evidence="8 11" id="KW-0030">Aminoacyl-tRNA synthetase</keyword>
<dbReference type="InterPro" id="IPR050203">
    <property type="entry name" value="Trp-tRNA_synthetase"/>
</dbReference>
<dbReference type="InterPro" id="IPR002306">
    <property type="entry name" value="Trp-tRNA-ligase"/>
</dbReference>
<dbReference type="InterPro" id="IPR002305">
    <property type="entry name" value="aa-tRNA-synth_Ic"/>
</dbReference>
<dbReference type="Proteomes" id="UP000799324">
    <property type="component" value="Unassembled WGS sequence"/>
</dbReference>
<evidence type="ECO:0000256" key="6">
    <source>
        <dbReference type="ARBA" id="ARBA00022840"/>
    </source>
</evidence>
<dbReference type="GO" id="GO:0005759">
    <property type="term" value="C:mitochondrial matrix"/>
    <property type="evidence" value="ECO:0007669"/>
    <property type="project" value="TreeGrafter"/>
</dbReference>
<dbReference type="AlphaFoldDB" id="A0A6A6SWR8"/>
<dbReference type="GO" id="GO:0005524">
    <property type="term" value="F:ATP binding"/>
    <property type="evidence" value="ECO:0007669"/>
    <property type="project" value="UniProtKB-KW"/>
</dbReference>
<evidence type="ECO:0000256" key="8">
    <source>
        <dbReference type="ARBA" id="ARBA00023146"/>
    </source>
</evidence>
<dbReference type="OrthoDB" id="15808at2759"/>
<dbReference type="InterPro" id="IPR014729">
    <property type="entry name" value="Rossmann-like_a/b/a_fold"/>
</dbReference>
<dbReference type="Gene3D" id="3.40.50.620">
    <property type="entry name" value="HUPs"/>
    <property type="match status" value="1"/>
</dbReference>
<sequence>MFLQRQALRRVAASRPCANCLRFYSSPTPNEDATTNPPKRIFSGIQPTGIPHLGNYLGALRQWVKLQNEAKASTTLLFSIVDLHAITVRQDASTLFQMRKQMLASLLAVGLDPSKSILFCQSAVLQHAELMWMLSCNASVGYLSRMTQWKSKLNLRPNASPFDAPPSSNSREALKLGLFSYPVLQAADILLYNTTHVPVGEDQSQHVEFTRELATGFNHAFGDLLVPPQTILSPAKRVMSLKQPHKKMSKSAVNEGSRILISDTQEVVEEKIKVAVTDSVQGDITYEPKMRPGVANLINIAFYMDESGMQQRGLASPEQLAQTMQHLAFQDWKPAIADIIGKSLAPIRERYMDIMERDRQEQYLGKVQKDGASRAKAIAEPNLRRIKNAMGMGSFDGDTGKK</sequence>
<keyword evidence="6 11" id="KW-0067">ATP-binding</keyword>
<gene>
    <name evidence="12" type="ORF">K491DRAFT_605514</name>
</gene>
<keyword evidence="7 11" id="KW-0648">Protein biosynthesis</keyword>
<dbReference type="PROSITE" id="PS00178">
    <property type="entry name" value="AA_TRNA_LIGASE_I"/>
    <property type="match status" value="1"/>
</dbReference>
<evidence type="ECO:0000313" key="13">
    <source>
        <dbReference type="Proteomes" id="UP000799324"/>
    </source>
</evidence>
<accession>A0A6A6SWR8</accession>
<evidence type="ECO:0000256" key="4">
    <source>
        <dbReference type="ARBA" id="ARBA00022598"/>
    </source>
</evidence>
<organism evidence="12 13">
    <name type="scientific">Lophiostoma macrostomum CBS 122681</name>
    <dbReference type="NCBI Taxonomy" id="1314788"/>
    <lineage>
        <taxon>Eukaryota</taxon>
        <taxon>Fungi</taxon>
        <taxon>Dikarya</taxon>
        <taxon>Ascomycota</taxon>
        <taxon>Pezizomycotina</taxon>
        <taxon>Dothideomycetes</taxon>
        <taxon>Pleosporomycetidae</taxon>
        <taxon>Pleosporales</taxon>
        <taxon>Lophiostomataceae</taxon>
        <taxon>Lophiostoma</taxon>
    </lineage>
</organism>
<evidence type="ECO:0000256" key="2">
    <source>
        <dbReference type="ARBA" id="ARBA00005594"/>
    </source>
</evidence>
<dbReference type="NCBIfam" id="TIGR00233">
    <property type="entry name" value="trpS"/>
    <property type="match status" value="1"/>
</dbReference>
<dbReference type="Gene3D" id="1.10.240.10">
    <property type="entry name" value="Tyrosyl-Transfer RNA Synthetase"/>
    <property type="match status" value="1"/>
</dbReference>
<dbReference type="EMBL" id="MU004409">
    <property type="protein sequence ID" value="KAF2652149.1"/>
    <property type="molecule type" value="Genomic_DNA"/>
</dbReference>
<dbReference type="GO" id="GO:0070183">
    <property type="term" value="P:mitochondrial tryptophanyl-tRNA aminoacylation"/>
    <property type="evidence" value="ECO:0007669"/>
    <property type="project" value="TreeGrafter"/>
</dbReference>
<dbReference type="PRINTS" id="PR01039">
    <property type="entry name" value="TRNASYNTHTRP"/>
</dbReference>
<dbReference type="Pfam" id="PF00579">
    <property type="entry name" value="tRNA-synt_1b"/>
    <property type="match status" value="1"/>
</dbReference>
<name>A0A6A6SWR8_9PLEO</name>
<evidence type="ECO:0000256" key="1">
    <source>
        <dbReference type="ARBA" id="ARBA00004173"/>
    </source>
</evidence>
<comment type="subcellular location">
    <subcellularLocation>
        <location evidence="1">Mitochondrion</location>
    </subcellularLocation>
</comment>
<keyword evidence="4 11" id="KW-0436">Ligase</keyword>
<evidence type="ECO:0000256" key="3">
    <source>
        <dbReference type="ARBA" id="ARBA00013161"/>
    </source>
</evidence>
<evidence type="ECO:0000256" key="7">
    <source>
        <dbReference type="ARBA" id="ARBA00022917"/>
    </source>
</evidence>
<keyword evidence="13" id="KW-1185">Reference proteome</keyword>
<dbReference type="PANTHER" id="PTHR43766">
    <property type="entry name" value="TRYPTOPHAN--TRNA LIGASE, MITOCHONDRIAL"/>
    <property type="match status" value="1"/>
</dbReference>
<evidence type="ECO:0000256" key="9">
    <source>
        <dbReference type="ARBA" id="ARBA00030268"/>
    </source>
</evidence>
<protein>
    <recommendedName>
        <fullName evidence="3">tryptophan--tRNA ligase</fullName>
        <ecNumber evidence="3">6.1.1.2</ecNumber>
    </recommendedName>
    <alternativeName>
        <fullName evidence="9">Tryptophanyl-tRNA synthetase</fullName>
    </alternativeName>
</protein>
<dbReference type="PANTHER" id="PTHR43766:SF1">
    <property type="entry name" value="TRYPTOPHAN--TRNA LIGASE, MITOCHONDRIAL"/>
    <property type="match status" value="1"/>
</dbReference>
<evidence type="ECO:0000256" key="5">
    <source>
        <dbReference type="ARBA" id="ARBA00022741"/>
    </source>
</evidence>
<evidence type="ECO:0000256" key="11">
    <source>
        <dbReference type="RuleBase" id="RU363036"/>
    </source>
</evidence>
<proteinExistence type="inferred from homology"/>
<dbReference type="InterPro" id="IPR001412">
    <property type="entry name" value="aa-tRNA-synth_I_CS"/>
</dbReference>
<dbReference type="HAMAP" id="MF_00140_B">
    <property type="entry name" value="Trp_tRNA_synth_B"/>
    <property type="match status" value="1"/>
</dbReference>
<comment type="catalytic activity">
    <reaction evidence="10">
        <text>tRNA(Trp) + L-tryptophan + ATP = L-tryptophyl-tRNA(Trp) + AMP + diphosphate + H(+)</text>
        <dbReference type="Rhea" id="RHEA:24080"/>
        <dbReference type="Rhea" id="RHEA-COMP:9671"/>
        <dbReference type="Rhea" id="RHEA-COMP:9705"/>
        <dbReference type="ChEBI" id="CHEBI:15378"/>
        <dbReference type="ChEBI" id="CHEBI:30616"/>
        <dbReference type="ChEBI" id="CHEBI:33019"/>
        <dbReference type="ChEBI" id="CHEBI:57912"/>
        <dbReference type="ChEBI" id="CHEBI:78442"/>
        <dbReference type="ChEBI" id="CHEBI:78535"/>
        <dbReference type="ChEBI" id="CHEBI:456215"/>
        <dbReference type="EC" id="6.1.1.2"/>
    </reaction>
</comment>
<dbReference type="InterPro" id="IPR024109">
    <property type="entry name" value="Trp-tRNA-ligase_bac-type"/>
</dbReference>
<dbReference type="GO" id="GO:0004830">
    <property type="term" value="F:tryptophan-tRNA ligase activity"/>
    <property type="evidence" value="ECO:0007669"/>
    <property type="project" value="UniProtKB-EC"/>
</dbReference>
<dbReference type="EC" id="6.1.1.2" evidence="3"/>
<comment type="similarity">
    <text evidence="2 11">Belongs to the class-I aminoacyl-tRNA synthetase family.</text>
</comment>
<reference evidence="12" key="1">
    <citation type="journal article" date="2020" name="Stud. Mycol.">
        <title>101 Dothideomycetes genomes: a test case for predicting lifestyles and emergence of pathogens.</title>
        <authorList>
            <person name="Haridas S."/>
            <person name="Albert R."/>
            <person name="Binder M."/>
            <person name="Bloem J."/>
            <person name="Labutti K."/>
            <person name="Salamov A."/>
            <person name="Andreopoulos B."/>
            <person name="Baker S."/>
            <person name="Barry K."/>
            <person name="Bills G."/>
            <person name="Bluhm B."/>
            <person name="Cannon C."/>
            <person name="Castanera R."/>
            <person name="Culley D."/>
            <person name="Daum C."/>
            <person name="Ezra D."/>
            <person name="Gonzalez J."/>
            <person name="Henrissat B."/>
            <person name="Kuo A."/>
            <person name="Liang C."/>
            <person name="Lipzen A."/>
            <person name="Lutzoni F."/>
            <person name="Magnuson J."/>
            <person name="Mondo S."/>
            <person name="Nolan M."/>
            <person name="Ohm R."/>
            <person name="Pangilinan J."/>
            <person name="Park H.-J."/>
            <person name="Ramirez L."/>
            <person name="Alfaro M."/>
            <person name="Sun H."/>
            <person name="Tritt A."/>
            <person name="Yoshinaga Y."/>
            <person name="Zwiers L.-H."/>
            <person name="Turgeon B."/>
            <person name="Goodwin S."/>
            <person name="Spatafora J."/>
            <person name="Crous P."/>
            <person name="Grigoriev I."/>
        </authorList>
    </citation>
    <scope>NUCLEOTIDE SEQUENCE</scope>
    <source>
        <strain evidence="12">CBS 122681</strain>
    </source>
</reference>
<evidence type="ECO:0000313" key="12">
    <source>
        <dbReference type="EMBL" id="KAF2652149.1"/>
    </source>
</evidence>
<dbReference type="CDD" id="cd00806">
    <property type="entry name" value="TrpRS_core"/>
    <property type="match status" value="1"/>
</dbReference>
<keyword evidence="5 11" id="KW-0547">Nucleotide-binding</keyword>
<dbReference type="FunFam" id="3.40.50.620:FF:000082">
    <property type="entry name" value="MSW1p Mitochondrial tryptophanyl-tRNA synthetase"/>
    <property type="match status" value="1"/>
</dbReference>